<dbReference type="InterPro" id="IPR025857">
    <property type="entry name" value="MacB_PCD"/>
</dbReference>
<evidence type="ECO:0000256" key="3">
    <source>
        <dbReference type="ARBA" id="ARBA00022692"/>
    </source>
</evidence>
<dbReference type="Proteomes" id="UP000627292">
    <property type="component" value="Unassembled WGS sequence"/>
</dbReference>
<name>A0A917MVR9_9BACT</name>
<keyword evidence="2" id="KW-1003">Cell membrane</keyword>
<organism evidence="9 10">
    <name type="scientific">Filimonas zeae</name>
    <dbReference type="NCBI Taxonomy" id="1737353"/>
    <lineage>
        <taxon>Bacteria</taxon>
        <taxon>Pseudomonadati</taxon>
        <taxon>Bacteroidota</taxon>
        <taxon>Chitinophagia</taxon>
        <taxon>Chitinophagales</taxon>
        <taxon>Chitinophagaceae</taxon>
        <taxon>Filimonas</taxon>
    </lineage>
</organism>
<reference evidence="9" key="1">
    <citation type="journal article" date="2014" name="Int. J. Syst. Evol. Microbiol.">
        <title>Complete genome sequence of Corynebacterium casei LMG S-19264T (=DSM 44701T), isolated from a smear-ripened cheese.</title>
        <authorList>
            <consortium name="US DOE Joint Genome Institute (JGI-PGF)"/>
            <person name="Walter F."/>
            <person name="Albersmeier A."/>
            <person name="Kalinowski J."/>
            <person name="Ruckert C."/>
        </authorList>
    </citation>
    <scope>NUCLEOTIDE SEQUENCE</scope>
    <source>
        <strain evidence="9">CGMCC 1.15290</strain>
    </source>
</reference>
<feature type="transmembrane region" description="Helical" evidence="6">
    <location>
        <begin position="666"/>
        <end position="690"/>
    </location>
</feature>
<evidence type="ECO:0000313" key="10">
    <source>
        <dbReference type="Proteomes" id="UP000627292"/>
    </source>
</evidence>
<keyword evidence="4 6" id="KW-1133">Transmembrane helix</keyword>
<feature type="transmembrane region" description="Helical" evidence="6">
    <location>
        <begin position="288"/>
        <end position="307"/>
    </location>
</feature>
<dbReference type="Pfam" id="PF12704">
    <property type="entry name" value="MacB_PCD"/>
    <property type="match status" value="1"/>
</dbReference>
<feature type="domain" description="ABC3 transporter permease C-terminal" evidence="7">
    <location>
        <begin position="669"/>
        <end position="781"/>
    </location>
</feature>
<gene>
    <name evidence="9" type="ORF">GCM10011379_20920</name>
</gene>
<dbReference type="RefSeq" id="WP_188951976.1">
    <property type="nucleotide sequence ID" value="NZ_BMIB01000002.1"/>
</dbReference>
<feature type="transmembrane region" description="Helical" evidence="6">
    <location>
        <begin position="332"/>
        <end position="359"/>
    </location>
</feature>
<reference evidence="9" key="2">
    <citation type="submission" date="2020-09" db="EMBL/GenBank/DDBJ databases">
        <authorList>
            <person name="Sun Q."/>
            <person name="Zhou Y."/>
        </authorList>
    </citation>
    <scope>NUCLEOTIDE SEQUENCE</scope>
    <source>
        <strain evidence="9">CGMCC 1.15290</strain>
    </source>
</reference>
<dbReference type="EMBL" id="BMIB01000002">
    <property type="protein sequence ID" value="GGH66590.1"/>
    <property type="molecule type" value="Genomic_DNA"/>
</dbReference>
<sequence>MFRNYFKTAWRNLLKNKFYSVINITGLAIGLAVGIMILLWVQDETSFDTFHTNAAHIYKVNSHLGNANAQVWGVAPAPLTVFAKESVPDVVNGVRVMRRWNNLIIQTGNDKLYENTTAYADSGFFSLFSFPLLQGNPDKPFTDMHSVVLTASTAKKLFGTEQAVGKTLQINKEHTVVSAVMQDFPGNSVMQYNMIFPMTLYARNFTEAGGNGDWKTIDADLGGYNYDIYFQLRPQATPEAVAKKITSIFYQHKSGEDADGSHFVLQPLTSLHLETPDGNKGAQQTARIFLLVAALILIIACINYVNLSTARSMQRAKEVSMRKIAGAARQQLFAQFIVESALLFLFATLLAFGIIYLLLPLYNDLSGKNLRFNLLSANVWLVTGGAILGTLLLSGIYPALLLSSFRPLQALKGKLTAGIATTTFRKTLVVTQFVFSTALIISTVVIASQLQYMRSKNLGFNKEQVFTFRLDKATFPHFDVLRNKLAQMPGVLGITCSGSGLAGINGTTGDTDWEGKAPNSSMMIHEREVDENFIPLLQMQMVAGRNFTGEGDSARYILNETAIRQMGIKDPIGKRFSLHENKGIITGVVKDYNYSSLRTAVEPIIMYYSRQNYHIYVKTTTQAAEAVIAAAKKNWEAYGSDFPFSYSFLDADFEKMYRADQRAGNLFKVFAVVTIFISALGLLGLATYTAQVKTKEMGIRKVLGASVPHITSLMAREFVQLVVLAFIIATPLAAIAMYKWLQNYTYRIQLQWWMFALTGVAAVAIALLTVAHQAIKTAIANPVNSLKAE</sequence>
<keyword evidence="5 6" id="KW-0472">Membrane</keyword>
<dbReference type="GO" id="GO:0005886">
    <property type="term" value="C:plasma membrane"/>
    <property type="evidence" value="ECO:0007669"/>
    <property type="project" value="UniProtKB-SubCell"/>
</dbReference>
<feature type="transmembrane region" description="Helical" evidence="6">
    <location>
        <begin position="750"/>
        <end position="771"/>
    </location>
</feature>
<evidence type="ECO:0000256" key="4">
    <source>
        <dbReference type="ARBA" id="ARBA00022989"/>
    </source>
</evidence>
<evidence type="ECO:0000256" key="6">
    <source>
        <dbReference type="SAM" id="Phobius"/>
    </source>
</evidence>
<dbReference type="AlphaFoldDB" id="A0A917MVR9"/>
<evidence type="ECO:0000259" key="8">
    <source>
        <dbReference type="Pfam" id="PF12704"/>
    </source>
</evidence>
<dbReference type="GO" id="GO:0022857">
    <property type="term" value="F:transmembrane transporter activity"/>
    <property type="evidence" value="ECO:0007669"/>
    <property type="project" value="TreeGrafter"/>
</dbReference>
<keyword evidence="10" id="KW-1185">Reference proteome</keyword>
<evidence type="ECO:0000259" key="7">
    <source>
        <dbReference type="Pfam" id="PF02687"/>
    </source>
</evidence>
<accession>A0A917MVR9</accession>
<dbReference type="PANTHER" id="PTHR30572:SF18">
    <property type="entry name" value="ABC-TYPE MACROLIDE FAMILY EXPORT SYSTEM PERMEASE COMPONENT 2"/>
    <property type="match status" value="1"/>
</dbReference>
<comment type="caution">
    <text evidence="9">The sequence shown here is derived from an EMBL/GenBank/DDBJ whole genome shotgun (WGS) entry which is preliminary data.</text>
</comment>
<feature type="transmembrane region" description="Helical" evidence="6">
    <location>
        <begin position="433"/>
        <end position="452"/>
    </location>
</feature>
<dbReference type="InterPro" id="IPR050250">
    <property type="entry name" value="Macrolide_Exporter_MacB"/>
</dbReference>
<dbReference type="InterPro" id="IPR003838">
    <property type="entry name" value="ABC3_permease_C"/>
</dbReference>
<feature type="transmembrane region" description="Helical" evidence="6">
    <location>
        <begin position="21"/>
        <end position="41"/>
    </location>
</feature>
<evidence type="ECO:0000256" key="1">
    <source>
        <dbReference type="ARBA" id="ARBA00004651"/>
    </source>
</evidence>
<dbReference type="PANTHER" id="PTHR30572">
    <property type="entry name" value="MEMBRANE COMPONENT OF TRANSPORTER-RELATED"/>
    <property type="match status" value="1"/>
</dbReference>
<evidence type="ECO:0000256" key="5">
    <source>
        <dbReference type="ARBA" id="ARBA00023136"/>
    </source>
</evidence>
<feature type="transmembrane region" description="Helical" evidence="6">
    <location>
        <begin position="718"/>
        <end position="738"/>
    </location>
</feature>
<protein>
    <submittedName>
        <fullName evidence="9">ABC transporter permease</fullName>
    </submittedName>
</protein>
<proteinExistence type="predicted"/>
<feature type="domain" description="ABC3 transporter permease C-terminal" evidence="7">
    <location>
        <begin position="291"/>
        <end position="404"/>
    </location>
</feature>
<comment type="subcellular location">
    <subcellularLocation>
        <location evidence="1">Cell membrane</location>
        <topology evidence="1">Multi-pass membrane protein</topology>
    </subcellularLocation>
</comment>
<feature type="domain" description="MacB-like periplasmic core" evidence="8">
    <location>
        <begin position="20"/>
        <end position="247"/>
    </location>
</feature>
<dbReference type="Pfam" id="PF02687">
    <property type="entry name" value="FtsX"/>
    <property type="match status" value="2"/>
</dbReference>
<keyword evidence="3 6" id="KW-0812">Transmembrane</keyword>
<feature type="transmembrane region" description="Helical" evidence="6">
    <location>
        <begin position="379"/>
        <end position="402"/>
    </location>
</feature>
<evidence type="ECO:0000313" key="9">
    <source>
        <dbReference type="EMBL" id="GGH66590.1"/>
    </source>
</evidence>
<evidence type="ECO:0000256" key="2">
    <source>
        <dbReference type="ARBA" id="ARBA00022475"/>
    </source>
</evidence>